<keyword evidence="11 13" id="KW-0472">Membrane</keyword>
<evidence type="ECO:0000256" key="4">
    <source>
        <dbReference type="ARBA" id="ARBA00020268"/>
    </source>
</evidence>
<accession>A0A4R3KBX6</accession>
<feature type="transmembrane region" description="Helical" evidence="13">
    <location>
        <begin position="146"/>
        <end position="167"/>
    </location>
</feature>
<evidence type="ECO:0000256" key="7">
    <source>
        <dbReference type="ARBA" id="ARBA00022475"/>
    </source>
</evidence>
<protein>
    <recommendedName>
        <fullName evidence="4">Probable multidrug resistance protein NorM</fullName>
    </recommendedName>
    <alternativeName>
        <fullName evidence="12">Multidrug-efflux transporter</fullName>
    </alternativeName>
</protein>
<evidence type="ECO:0000256" key="13">
    <source>
        <dbReference type="SAM" id="Phobius"/>
    </source>
</evidence>
<evidence type="ECO:0000313" key="14">
    <source>
        <dbReference type="EMBL" id="TCS80535.1"/>
    </source>
</evidence>
<comment type="function">
    <text evidence="1">Multidrug efflux pump.</text>
</comment>
<evidence type="ECO:0000313" key="15">
    <source>
        <dbReference type="Proteomes" id="UP000295188"/>
    </source>
</evidence>
<keyword evidence="9 13" id="KW-1133">Transmembrane helix</keyword>
<dbReference type="AlphaFoldDB" id="A0A4R3KBX6"/>
<gene>
    <name evidence="14" type="ORF">EDC37_104137</name>
</gene>
<dbReference type="EMBL" id="SMAA01000004">
    <property type="protein sequence ID" value="TCS80535.1"/>
    <property type="molecule type" value="Genomic_DNA"/>
</dbReference>
<keyword evidence="5" id="KW-0813">Transport</keyword>
<dbReference type="InterPro" id="IPR050222">
    <property type="entry name" value="MATE_MdtK"/>
</dbReference>
<evidence type="ECO:0000256" key="8">
    <source>
        <dbReference type="ARBA" id="ARBA00022692"/>
    </source>
</evidence>
<dbReference type="NCBIfam" id="TIGR00797">
    <property type="entry name" value="matE"/>
    <property type="match status" value="1"/>
</dbReference>
<feature type="transmembrane region" description="Helical" evidence="13">
    <location>
        <begin position="219"/>
        <end position="238"/>
    </location>
</feature>
<feature type="transmembrane region" description="Helical" evidence="13">
    <location>
        <begin position="337"/>
        <end position="360"/>
    </location>
</feature>
<feature type="transmembrane region" description="Helical" evidence="13">
    <location>
        <begin position="28"/>
        <end position="51"/>
    </location>
</feature>
<evidence type="ECO:0000256" key="10">
    <source>
        <dbReference type="ARBA" id="ARBA00023065"/>
    </source>
</evidence>
<keyword evidence="10" id="KW-0406">Ion transport</keyword>
<evidence type="ECO:0000256" key="2">
    <source>
        <dbReference type="ARBA" id="ARBA00004651"/>
    </source>
</evidence>
<comment type="similarity">
    <text evidence="3">Belongs to the multi antimicrobial extrusion (MATE) (TC 2.A.66.1) family.</text>
</comment>
<dbReference type="PIRSF" id="PIRSF006603">
    <property type="entry name" value="DinF"/>
    <property type="match status" value="1"/>
</dbReference>
<reference evidence="14 15" key="1">
    <citation type="submission" date="2019-03" db="EMBL/GenBank/DDBJ databases">
        <title>Genomic Encyclopedia of Type Strains, Phase IV (KMG-IV): sequencing the most valuable type-strain genomes for metagenomic binning, comparative biology and taxonomic classification.</title>
        <authorList>
            <person name="Goeker M."/>
        </authorList>
    </citation>
    <scope>NUCLEOTIDE SEQUENCE [LARGE SCALE GENOMIC DNA]</scope>
    <source>
        <strain evidence="14 15">DSM 20467</strain>
    </source>
</reference>
<evidence type="ECO:0000256" key="3">
    <source>
        <dbReference type="ARBA" id="ARBA00010199"/>
    </source>
</evidence>
<dbReference type="CDD" id="cd13131">
    <property type="entry name" value="MATE_NorM_like"/>
    <property type="match status" value="1"/>
</dbReference>
<dbReference type="PANTHER" id="PTHR43298">
    <property type="entry name" value="MULTIDRUG RESISTANCE PROTEIN NORM-RELATED"/>
    <property type="match status" value="1"/>
</dbReference>
<evidence type="ECO:0000256" key="6">
    <source>
        <dbReference type="ARBA" id="ARBA00022449"/>
    </source>
</evidence>
<feature type="transmembrane region" description="Helical" evidence="13">
    <location>
        <begin position="179"/>
        <end position="199"/>
    </location>
</feature>
<dbReference type="Pfam" id="PF01554">
    <property type="entry name" value="MatE"/>
    <property type="match status" value="2"/>
</dbReference>
<dbReference type="Proteomes" id="UP000295188">
    <property type="component" value="Unassembled WGS sequence"/>
</dbReference>
<dbReference type="GO" id="GO:0015297">
    <property type="term" value="F:antiporter activity"/>
    <property type="evidence" value="ECO:0007669"/>
    <property type="project" value="UniProtKB-KW"/>
</dbReference>
<keyword evidence="6" id="KW-0050">Antiport</keyword>
<proteinExistence type="inferred from homology"/>
<feature type="transmembrane region" description="Helical" evidence="13">
    <location>
        <begin position="406"/>
        <end position="429"/>
    </location>
</feature>
<evidence type="ECO:0000256" key="12">
    <source>
        <dbReference type="ARBA" id="ARBA00031636"/>
    </source>
</evidence>
<feature type="transmembrane region" description="Helical" evidence="13">
    <location>
        <begin position="111"/>
        <end position="134"/>
    </location>
</feature>
<organism evidence="14 15">
    <name type="scientific">Pectinatus cerevisiiphilus</name>
    <dbReference type="NCBI Taxonomy" id="86956"/>
    <lineage>
        <taxon>Bacteria</taxon>
        <taxon>Bacillati</taxon>
        <taxon>Bacillota</taxon>
        <taxon>Negativicutes</taxon>
        <taxon>Selenomonadales</taxon>
        <taxon>Selenomonadaceae</taxon>
        <taxon>Pectinatus</taxon>
    </lineage>
</organism>
<evidence type="ECO:0000256" key="1">
    <source>
        <dbReference type="ARBA" id="ARBA00003408"/>
    </source>
</evidence>
<dbReference type="PANTHER" id="PTHR43298:SF2">
    <property type="entry name" value="FMN_FAD EXPORTER YEEO-RELATED"/>
    <property type="match status" value="1"/>
</dbReference>
<name>A0A4R3KBX6_9FIRM</name>
<keyword evidence="8 13" id="KW-0812">Transmembrane</keyword>
<dbReference type="InterPro" id="IPR048279">
    <property type="entry name" value="MdtK-like"/>
</dbReference>
<dbReference type="GO" id="GO:0005886">
    <property type="term" value="C:plasma membrane"/>
    <property type="evidence" value="ECO:0007669"/>
    <property type="project" value="UniProtKB-SubCell"/>
</dbReference>
<comment type="caution">
    <text evidence="14">The sequence shown here is derived from an EMBL/GenBank/DDBJ whole genome shotgun (WGS) entry which is preliminary data.</text>
</comment>
<comment type="subcellular location">
    <subcellularLocation>
        <location evidence="2">Cell membrane</location>
        <topology evidence="2">Multi-pass membrane protein</topology>
    </subcellularLocation>
</comment>
<evidence type="ECO:0000256" key="5">
    <source>
        <dbReference type="ARBA" id="ARBA00022448"/>
    </source>
</evidence>
<keyword evidence="7" id="KW-1003">Cell membrane</keyword>
<feature type="transmembrane region" description="Helical" evidence="13">
    <location>
        <begin position="372"/>
        <end position="394"/>
    </location>
</feature>
<dbReference type="GO" id="GO:0006811">
    <property type="term" value="P:monoatomic ion transport"/>
    <property type="evidence" value="ECO:0007669"/>
    <property type="project" value="UniProtKB-KW"/>
</dbReference>
<feature type="transmembrane region" description="Helical" evidence="13">
    <location>
        <begin position="435"/>
        <end position="456"/>
    </location>
</feature>
<evidence type="ECO:0000256" key="11">
    <source>
        <dbReference type="ARBA" id="ARBA00023136"/>
    </source>
</evidence>
<dbReference type="InterPro" id="IPR002528">
    <property type="entry name" value="MATE_fam"/>
</dbReference>
<keyword evidence="15" id="KW-1185">Reference proteome</keyword>
<dbReference type="GO" id="GO:0042910">
    <property type="term" value="F:xenobiotic transmembrane transporter activity"/>
    <property type="evidence" value="ECO:0007669"/>
    <property type="project" value="InterPro"/>
</dbReference>
<feature type="transmembrane region" description="Helical" evidence="13">
    <location>
        <begin position="303"/>
        <end position="325"/>
    </location>
</feature>
<sequence>MRAALRSSYFSEMNGGTMKRTYTYKQKTLQFFAVLLPIFITQLSIVSIGFFDTIMSGHAGEQELAGVAIATNLFFPFFNSSLGIISGLTPSIAHLYGANEKGKIRFIVQQGFYWALCLALIFIIAGFALVTLLVPILNLEPRVNYVFTHFLLAIACGICPIFLSAVLRNFIDALGFTRLTMCITICTVPINIFLNYLFIFGSWGFPSMGGVGAGIGSAITYYINLLLNVLVVTNIKPFKDYHIFKQFPLPSLKEWKRQLSIGIPIGSTIFCEQSIFGAVGLLMTVYGTVVIAAHQSALNFTTMVYMIPLSISMALTILVGYELGAGRYNDAKKYSRLGRIASFIFATSIATTLINFRMGIASLYTNDPSVKAFLSIFLMYAVCMQLSDGINAPLQGTLRGYKDVKITFYLAVLSYWLLGLPIGWILAVQLKLGPYGYWIGLIAGILSGAVLLALRLKVVEKKYLKKMTGSC</sequence>
<evidence type="ECO:0000256" key="9">
    <source>
        <dbReference type="ARBA" id="ARBA00022989"/>
    </source>
</evidence>
<feature type="transmembrane region" description="Helical" evidence="13">
    <location>
        <begin position="77"/>
        <end position="99"/>
    </location>
</feature>